<accession>A0A645HWF3</accession>
<protein>
    <recommendedName>
        <fullName evidence="8">Homoserine/homoserine lactone efflux protein</fullName>
    </recommendedName>
</protein>
<feature type="transmembrane region" description="Helical" evidence="6">
    <location>
        <begin position="61"/>
        <end position="83"/>
    </location>
</feature>
<dbReference type="EMBL" id="VSSQ01100773">
    <property type="protein sequence ID" value="MPN42792.1"/>
    <property type="molecule type" value="Genomic_DNA"/>
</dbReference>
<keyword evidence="5 6" id="KW-0472">Membrane</keyword>
<organism evidence="7">
    <name type="scientific">bioreactor metagenome</name>
    <dbReference type="NCBI Taxonomy" id="1076179"/>
    <lineage>
        <taxon>unclassified sequences</taxon>
        <taxon>metagenomes</taxon>
        <taxon>ecological metagenomes</taxon>
    </lineage>
</organism>
<feature type="transmembrane region" description="Helical" evidence="6">
    <location>
        <begin position="95"/>
        <end position="117"/>
    </location>
</feature>
<gene>
    <name evidence="7" type="ORF">SDC9_190350</name>
</gene>
<proteinExistence type="predicted"/>
<feature type="transmembrane region" description="Helical" evidence="6">
    <location>
        <begin position="129"/>
        <end position="152"/>
    </location>
</feature>
<dbReference type="InterPro" id="IPR001123">
    <property type="entry name" value="LeuE-type"/>
</dbReference>
<dbReference type="PANTHER" id="PTHR30086:SF20">
    <property type="entry name" value="ARGININE EXPORTER PROTEIN ARGO-RELATED"/>
    <property type="match status" value="1"/>
</dbReference>
<evidence type="ECO:0000256" key="6">
    <source>
        <dbReference type="SAM" id="Phobius"/>
    </source>
</evidence>
<evidence type="ECO:0000313" key="7">
    <source>
        <dbReference type="EMBL" id="MPN42792.1"/>
    </source>
</evidence>
<keyword evidence="4 6" id="KW-1133">Transmembrane helix</keyword>
<dbReference type="AlphaFoldDB" id="A0A645HWF3"/>
<comment type="caution">
    <text evidence="7">The sequence shown here is derived from an EMBL/GenBank/DDBJ whole genome shotgun (WGS) entry which is preliminary data.</text>
</comment>
<dbReference type="Pfam" id="PF01810">
    <property type="entry name" value="LysE"/>
    <property type="match status" value="1"/>
</dbReference>
<dbReference type="PANTHER" id="PTHR30086">
    <property type="entry name" value="ARGININE EXPORTER PROTEIN ARGO"/>
    <property type="match status" value="1"/>
</dbReference>
<dbReference type="GO" id="GO:0005886">
    <property type="term" value="C:plasma membrane"/>
    <property type="evidence" value="ECO:0007669"/>
    <property type="project" value="UniProtKB-SubCell"/>
</dbReference>
<evidence type="ECO:0000256" key="4">
    <source>
        <dbReference type="ARBA" id="ARBA00022989"/>
    </source>
</evidence>
<evidence type="ECO:0000256" key="2">
    <source>
        <dbReference type="ARBA" id="ARBA00022475"/>
    </source>
</evidence>
<comment type="subcellular location">
    <subcellularLocation>
        <location evidence="1">Cell membrane</location>
        <topology evidence="1">Multi-pass membrane protein</topology>
    </subcellularLocation>
</comment>
<evidence type="ECO:0000256" key="3">
    <source>
        <dbReference type="ARBA" id="ARBA00022692"/>
    </source>
</evidence>
<reference evidence="7" key="1">
    <citation type="submission" date="2019-08" db="EMBL/GenBank/DDBJ databases">
        <authorList>
            <person name="Kucharzyk K."/>
            <person name="Murdoch R.W."/>
            <person name="Higgins S."/>
            <person name="Loffler F."/>
        </authorList>
    </citation>
    <scope>NUCLEOTIDE SEQUENCE</scope>
</reference>
<sequence length="158" mass="16491">MLTVIVAAGVGVLIASQPMLMSALTVAGSCYMGWLGLDMLRNPPVPKAAGEEANADTWTSWALKGAFVSGLNPKAFLFFLAFLPPWTANDASWSIPVQIVALGLIHTASCSVVYSLVGVGAKLALGTRPSAALIIGRMSGVVMFSLGVLLMYRAIIAH</sequence>
<keyword evidence="2" id="KW-1003">Cell membrane</keyword>
<name>A0A645HWF3_9ZZZZ</name>
<evidence type="ECO:0000256" key="1">
    <source>
        <dbReference type="ARBA" id="ARBA00004651"/>
    </source>
</evidence>
<evidence type="ECO:0000256" key="5">
    <source>
        <dbReference type="ARBA" id="ARBA00023136"/>
    </source>
</evidence>
<evidence type="ECO:0008006" key="8">
    <source>
        <dbReference type="Google" id="ProtNLM"/>
    </source>
</evidence>
<dbReference type="GO" id="GO:0015171">
    <property type="term" value="F:amino acid transmembrane transporter activity"/>
    <property type="evidence" value="ECO:0007669"/>
    <property type="project" value="TreeGrafter"/>
</dbReference>
<keyword evidence="3 6" id="KW-0812">Transmembrane</keyword>